<dbReference type="Pfam" id="PF12771">
    <property type="entry name" value="SusD-like_2"/>
    <property type="match status" value="1"/>
</dbReference>
<name>A0A8J7LLS9_9FLAO</name>
<feature type="chain" id="PRO_5035273478" evidence="1">
    <location>
        <begin position="28"/>
        <end position="530"/>
    </location>
</feature>
<dbReference type="RefSeq" id="WP_199112331.1">
    <property type="nucleotide sequence ID" value="NZ_JAELVQ010000001.1"/>
</dbReference>
<feature type="signal peptide" evidence="1">
    <location>
        <begin position="1"/>
        <end position="27"/>
    </location>
</feature>
<keyword evidence="1" id="KW-0732">Signal</keyword>
<dbReference type="InterPro" id="IPR041662">
    <property type="entry name" value="SusD-like_2"/>
</dbReference>
<evidence type="ECO:0000313" key="2">
    <source>
        <dbReference type="EMBL" id="MBJ6366684.1"/>
    </source>
</evidence>
<proteinExistence type="predicted"/>
<keyword evidence="3" id="KW-1185">Reference proteome</keyword>
<evidence type="ECO:0000313" key="3">
    <source>
        <dbReference type="Proteomes" id="UP000610931"/>
    </source>
</evidence>
<dbReference type="SUPFAM" id="SSF48452">
    <property type="entry name" value="TPR-like"/>
    <property type="match status" value="1"/>
</dbReference>
<dbReference type="InterPro" id="IPR011990">
    <property type="entry name" value="TPR-like_helical_dom_sf"/>
</dbReference>
<dbReference type="Proteomes" id="UP000610931">
    <property type="component" value="Unassembled WGS sequence"/>
</dbReference>
<gene>
    <name evidence="2" type="ORF">JF259_01155</name>
</gene>
<comment type="caution">
    <text evidence="2">The sequence shown here is derived from an EMBL/GenBank/DDBJ whole genome shotgun (WGS) entry which is preliminary data.</text>
</comment>
<dbReference type="AlphaFoldDB" id="A0A8J7LLS9"/>
<dbReference type="EMBL" id="JAELVQ010000001">
    <property type="protein sequence ID" value="MBJ6366684.1"/>
    <property type="molecule type" value="Genomic_DNA"/>
</dbReference>
<sequence>MKINNIRTIYRGACTMLLMLGLLSIHSCDDDFGDINKNYEANIYEANVPGLFAGLLQSLQKTGAHYRIPVAWLYQWNQQAAMYSASGYRLDDNTTQPWQNYYKNLANAYDIEHLIAEEEDPSSMTNIIAMTKVVMAYKTLANTLLYGDMPYTEAGKGFFDTSAFRPTYDDQQSIMHAAIDDLTWAMDNLSTSATQVSIGASDVLFGNDVSEWVKFANSLRLRYAMVMVDKDASFAEPIIADALTKPLLAADENVWLDPGVTTILNNREGFFRGNSYMRMGSTMFNAMSSTNAVDGSGIYDLRCSILFEPNEDDEWIPYPQVPDTNTPTVTGDPHIGGRLSDWNSNRSNFATFNVYYVQDHTIPQFIITGSQISFLKAEIYNRGLAGVSPNPAMAQTFYEEGITASVNFWYNHAYNSIWAVNKPAAAAPTATELNDMLSHPEVAYSADAATALSQIYKQSWIAMIHQPLEAWNLQRRTNNATPNVPLPSTSLVSDFNRLTYPPSERETNRTNWTAITGGTDSEKVKIWIQP</sequence>
<organism evidence="2 3">
    <name type="scientific">Snuella sedimenti</name>
    <dbReference type="NCBI Taxonomy" id="2798802"/>
    <lineage>
        <taxon>Bacteria</taxon>
        <taxon>Pseudomonadati</taxon>
        <taxon>Bacteroidota</taxon>
        <taxon>Flavobacteriia</taxon>
        <taxon>Flavobacteriales</taxon>
        <taxon>Flavobacteriaceae</taxon>
        <taxon>Snuella</taxon>
    </lineage>
</organism>
<accession>A0A8J7LLS9</accession>
<keyword evidence="2" id="KW-0449">Lipoprotein</keyword>
<reference evidence="2" key="1">
    <citation type="submission" date="2020-12" db="EMBL/GenBank/DDBJ databases">
        <title>Snuella sp. nov., isolated from sediment in Incheon.</title>
        <authorList>
            <person name="Kim W."/>
        </authorList>
    </citation>
    <scope>NUCLEOTIDE SEQUENCE</scope>
    <source>
        <strain evidence="2">CAU 1569</strain>
    </source>
</reference>
<evidence type="ECO:0000256" key="1">
    <source>
        <dbReference type="SAM" id="SignalP"/>
    </source>
</evidence>
<protein>
    <submittedName>
        <fullName evidence="2">SusD/RagB family nutrient-binding outer membrane lipoprotein</fullName>
    </submittedName>
</protein>
<dbReference type="Gene3D" id="1.25.40.390">
    <property type="match status" value="1"/>
</dbReference>